<dbReference type="EMBL" id="MU001671">
    <property type="protein sequence ID" value="KAF2461321.1"/>
    <property type="molecule type" value="Genomic_DNA"/>
</dbReference>
<dbReference type="AlphaFoldDB" id="A0A6A6PBG1"/>
<proteinExistence type="predicted"/>
<evidence type="ECO:0000313" key="3">
    <source>
        <dbReference type="Proteomes" id="UP000799766"/>
    </source>
</evidence>
<protein>
    <submittedName>
        <fullName evidence="2">Uncharacterized protein</fullName>
    </submittedName>
</protein>
<accession>A0A6A6PBG1</accession>
<evidence type="ECO:0000313" key="2">
    <source>
        <dbReference type="EMBL" id="KAF2461321.1"/>
    </source>
</evidence>
<reference evidence="2" key="1">
    <citation type="journal article" date="2020" name="Stud. Mycol.">
        <title>101 Dothideomycetes genomes: a test case for predicting lifestyles and emergence of pathogens.</title>
        <authorList>
            <person name="Haridas S."/>
            <person name="Albert R."/>
            <person name="Binder M."/>
            <person name="Bloem J."/>
            <person name="Labutti K."/>
            <person name="Salamov A."/>
            <person name="Andreopoulos B."/>
            <person name="Baker S."/>
            <person name="Barry K."/>
            <person name="Bills G."/>
            <person name="Bluhm B."/>
            <person name="Cannon C."/>
            <person name="Castanera R."/>
            <person name="Culley D."/>
            <person name="Daum C."/>
            <person name="Ezra D."/>
            <person name="Gonzalez J."/>
            <person name="Henrissat B."/>
            <person name="Kuo A."/>
            <person name="Liang C."/>
            <person name="Lipzen A."/>
            <person name="Lutzoni F."/>
            <person name="Magnuson J."/>
            <person name="Mondo S."/>
            <person name="Nolan M."/>
            <person name="Ohm R."/>
            <person name="Pangilinan J."/>
            <person name="Park H.-J."/>
            <person name="Ramirez L."/>
            <person name="Alfaro M."/>
            <person name="Sun H."/>
            <person name="Tritt A."/>
            <person name="Yoshinaga Y."/>
            <person name="Zwiers L.-H."/>
            <person name="Turgeon B."/>
            <person name="Goodwin S."/>
            <person name="Spatafora J."/>
            <person name="Crous P."/>
            <person name="Grigoriev I."/>
        </authorList>
    </citation>
    <scope>NUCLEOTIDE SEQUENCE</scope>
    <source>
        <strain evidence="2">ATCC 16933</strain>
    </source>
</reference>
<keyword evidence="3" id="KW-1185">Reference proteome</keyword>
<feature type="region of interest" description="Disordered" evidence="1">
    <location>
        <begin position="71"/>
        <end position="128"/>
    </location>
</feature>
<name>A0A6A6PBG1_9PEZI</name>
<gene>
    <name evidence="2" type="ORF">BDY21DRAFT_331805</name>
</gene>
<dbReference type="Proteomes" id="UP000799766">
    <property type="component" value="Unassembled WGS sequence"/>
</dbReference>
<evidence type="ECO:0000256" key="1">
    <source>
        <dbReference type="SAM" id="MobiDB-lite"/>
    </source>
</evidence>
<organism evidence="2 3">
    <name type="scientific">Lineolata rhizophorae</name>
    <dbReference type="NCBI Taxonomy" id="578093"/>
    <lineage>
        <taxon>Eukaryota</taxon>
        <taxon>Fungi</taxon>
        <taxon>Dikarya</taxon>
        <taxon>Ascomycota</taxon>
        <taxon>Pezizomycotina</taxon>
        <taxon>Dothideomycetes</taxon>
        <taxon>Dothideomycetes incertae sedis</taxon>
        <taxon>Lineolatales</taxon>
        <taxon>Lineolataceae</taxon>
        <taxon>Lineolata</taxon>
    </lineage>
</organism>
<sequence>MNSLGIGIHRPSKKPAGTGSNLTATFIVVLDGGPCVAGGTRPKYGRVSLPRWCAEQPLLGNCKLFTPSHAVAPGKRKGSKPRSAFSSPFLPRRDSFSAAAPAGGAARMQHQEQSGAERCGRARGNNLE</sequence>